<dbReference type="AlphaFoldDB" id="A0AAN8JNZ5"/>
<proteinExistence type="predicted"/>
<dbReference type="Proteomes" id="UP001347796">
    <property type="component" value="Unassembled WGS sequence"/>
</dbReference>
<organism evidence="1 2">
    <name type="scientific">Patella caerulea</name>
    <name type="common">Rayed Mediterranean limpet</name>
    <dbReference type="NCBI Taxonomy" id="87958"/>
    <lineage>
        <taxon>Eukaryota</taxon>
        <taxon>Metazoa</taxon>
        <taxon>Spiralia</taxon>
        <taxon>Lophotrochozoa</taxon>
        <taxon>Mollusca</taxon>
        <taxon>Gastropoda</taxon>
        <taxon>Patellogastropoda</taxon>
        <taxon>Patelloidea</taxon>
        <taxon>Patellidae</taxon>
        <taxon>Patella</taxon>
    </lineage>
</organism>
<comment type="caution">
    <text evidence="1">The sequence shown here is derived from an EMBL/GenBank/DDBJ whole genome shotgun (WGS) entry which is preliminary data.</text>
</comment>
<gene>
    <name evidence="1" type="ORF">SNE40_011745</name>
</gene>
<reference evidence="1 2" key="1">
    <citation type="submission" date="2024-01" db="EMBL/GenBank/DDBJ databases">
        <title>The genome of the rayed Mediterranean limpet Patella caerulea (Linnaeus, 1758).</title>
        <authorList>
            <person name="Anh-Thu Weber A."/>
            <person name="Halstead-Nussloch G."/>
        </authorList>
    </citation>
    <scope>NUCLEOTIDE SEQUENCE [LARGE SCALE GENOMIC DNA]</scope>
    <source>
        <strain evidence="1">AATW-2023a</strain>
        <tissue evidence="1">Whole specimen</tissue>
    </source>
</reference>
<evidence type="ECO:0000313" key="2">
    <source>
        <dbReference type="Proteomes" id="UP001347796"/>
    </source>
</evidence>
<evidence type="ECO:0000313" key="1">
    <source>
        <dbReference type="EMBL" id="KAK6179364.1"/>
    </source>
</evidence>
<protein>
    <submittedName>
        <fullName evidence="1">Uncharacterized protein</fullName>
    </submittedName>
</protein>
<keyword evidence="2" id="KW-1185">Reference proteome</keyword>
<name>A0AAN8JNZ5_PATCE</name>
<dbReference type="EMBL" id="JAZGQO010000008">
    <property type="protein sequence ID" value="KAK6179364.1"/>
    <property type="molecule type" value="Genomic_DNA"/>
</dbReference>
<sequence>MFERGVGIRARNGEIFMMIEMMRFTSQTPPDNIVSLFAVMRYVFIAVSVIDTMIEFIDLVDHEPDITINAIYLAEFDKTTNRLKEKLTIKKLQICMFILKEFYDMAKKSIHTRQCHGFIFYYYKNFKLNGSLM</sequence>
<accession>A0AAN8JNZ5</accession>